<feature type="region of interest" description="Disordered" evidence="1">
    <location>
        <begin position="26"/>
        <end position="80"/>
    </location>
</feature>
<protein>
    <submittedName>
        <fullName evidence="3">DUF4236 domain-containing protein</fullName>
    </submittedName>
</protein>
<gene>
    <name evidence="3" type="ORF">NYO98_03815</name>
</gene>
<keyword evidence="4" id="KW-1185">Reference proteome</keyword>
<feature type="compositionally biased region" description="Low complexity" evidence="1">
    <location>
        <begin position="38"/>
        <end position="72"/>
    </location>
</feature>
<reference evidence="3" key="1">
    <citation type="submission" date="2022-08" db="EMBL/GenBank/DDBJ databases">
        <title>Genome sequencing of Nocardioides sp. STR2.</title>
        <authorList>
            <person name="So Y."/>
        </authorList>
    </citation>
    <scope>NUCLEOTIDE SEQUENCE</scope>
    <source>
        <strain evidence="3">STR2</strain>
    </source>
</reference>
<dbReference type="Pfam" id="PF13181">
    <property type="entry name" value="TPR_8"/>
    <property type="match status" value="1"/>
</dbReference>
<feature type="domain" description="DUF4236" evidence="2">
    <location>
        <begin position="6"/>
        <end position="56"/>
    </location>
</feature>
<evidence type="ECO:0000256" key="1">
    <source>
        <dbReference type="SAM" id="MobiDB-lite"/>
    </source>
</evidence>
<evidence type="ECO:0000259" key="2">
    <source>
        <dbReference type="Pfam" id="PF14020"/>
    </source>
</evidence>
<dbReference type="Pfam" id="PF14020">
    <property type="entry name" value="DUF4236"/>
    <property type="match status" value="1"/>
</dbReference>
<evidence type="ECO:0000313" key="4">
    <source>
        <dbReference type="Proteomes" id="UP001074726"/>
    </source>
</evidence>
<accession>A0ABT4C8W4</accession>
<name>A0ABT4C8W4_9ACTN</name>
<comment type="caution">
    <text evidence="3">The sequence shown here is derived from an EMBL/GenBank/DDBJ whole genome shotgun (WGS) entry which is preliminary data.</text>
</comment>
<sequence length="359" mass="37936">MGFVARKSFKVMPGVRMTVSKSGISASAGVPGARISKSTSGRTTRTVGVPGTGIYHTQSSSSGRSSSQTRRGAGTATAPVAQATKPGFLAPKWEKELYKAVTSSRFEELPRIAQTYPEAAVVAATLEGLLAMEGGDSDRALEVCRWAWANGGELDDHPFTRKYLGSSEVTVTVARGVSATLPISRDALGLALAELEQSAGNLEAAVAVVEQLDPSPVAALSLCELYGAQGQHDAVVDVTNGLRNEDDPTALLLALRGVALRELGHLTAAREAFKEALKSKSRDAAIRHFALVGRARTYLAENKRSMAKKDLERVLGEDANYPGVQELLVGIQARALDNVWGSRALVASEGSRPPGSRQL</sequence>
<dbReference type="EMBL" id="JAPPUX010000001">
    <property type="protein sequence ID" value="MCY4725395.1"/>
    <property type="molecule type" value="Genomic_DNA"/>
</dbReference>
<dbReference type="Proteomes" id="UP001074726">
    <property type="component" value="Unassembled WGS sequence"/>
</dbReference>
<dbReference type="Gene3D" id="1.25.40.10">
    <property type="entry name" value="Tetratricopeptide repeat domain"/>
    <property type="match status" value="1"/>
</dbReference>
<proteinExistence type="predicted"/>
<dbReference type="InterPro" id="IPR011990">
    <property type="entry name" value="TPR-like_helical_dom_sf"/>
</dbReference>
<dbReference type="InterPro" id="IPR025330">
    <property type="entry name" value="DUF4236"/>
</dbReference>
<organism evidence="3 4">
    <name type="scientific">Nocardioides pini</name>
    <dbReference type="NCBI Taxonomy" id="2975053"/>
    <lineage>
        <taxon>Bacteria</taxon>
        <taxon>Bacillati</taxon>
        <taxon>Actinomycetota</taxon>
        <taxon>Actinomycetes</taxon>
        <taxon>Propionibacteriales</taxon>
        <taxon>Nocardioidaceae</taxon>
        <taxon>Nocardioides</taxon>
    </lineage>
</organism>
<dbReference type="RefSeq" id="WP_268110200.1">
    <property type="nucleotide sequence ID" value="NZ_JAPPUX010000001.1"/>
</dbReference>
<dbReference type="SUPFAM" id="SSF48452">
    <property type="entry name" value="TPR-like"/>
    <property type="match status" value="1"/>
</dbReference>
<dbReference type="SMART" id="SM00028">
    <property type="entry name" value="TPR"/>
    <property type="match status" value="2"/>
</dbReference>
<evidence type="ECO:0000313" key="3">
    <source>
        <dbReference type="EMBL" id="MCY4725395.1"/>
    </source>
</evidence>
<dbReference type="InterPro" id="IPR019734">
    <property type="entry name" value="TPR_rpt"/>
</dbReference>